<name>A0AAW9RNV0_9GAMM</name>
<dbReference type="Pfam" id="PF12262">
    <property type="entry name" value="Lipase_bact_N"/>
    <property type="match status" value="1"/>
</dbReference>
<keyword evidence="4" id="KW-1185">Reference proteome</keyword>
<comment type="caution">
    <text evidence="3">The sequence shown here is derived from an EMBL/GenBank/DDBJ whole genome shotgun (WGS) entry which is preliminary data.</text>
</comment>
<evidence type="ECO:0000256" key="1">
    <source>
        <dbReference type="SAM" id="SignalP"/>
    </source>
</evidence>
<dbReference type="InterPro" id="IPR029058">
    <property type="entry name" value="AB_hydrolase_fold"/>
</dbReference>
<evidence type="ECO:0000259" key="2">
    <source>
        <dbReference type="Pfam" id="PF12262"/>
    </source>
</evidence>
<dbReference type="Gene3D" id="3.40.50.1820">
    <property type="entry name" value="alpha/beta hydrolase"/>
    <property type="match status" value="1"/>
</dbReference>
<dbReference type="SUPFAM" id="SSF53474">
    <property type="entry name" value="alpha/beta-Hydrolases"/>
    <property type="match status" value="2"/>
</dbReference>
<dbReference type="RefSeq" id="WP_354697075.1">
    <property type="nucleotide sequence ID" value="NZ_JAZHOG010000018.1"/>
</dbReference>
<evidence type="ECO:0000313" key="3">
    <source>
        <dbReference type="EMBL" id="MEJ8569748.1"/>
    </source>
</evidence>
<dbReference type="Proteomes" id="UP001359886">
    <property type="component" value="Unassembled WGS sequence"/>
</dbReference>
<dbReference type="InterPro" id="IPR025920">
    <property type="entry name" value="Lipase_bact_N"/>
</dbReference>
<feature type="signal peptide" evidence="1">
    <location>
        <begin position="1"/>
        <end position="20"/>
    </location>
</feature>
<evidence type="ECO:0000313" key="4">
    <source>
        <dbReference type="Proteomes" id="UP001359886"/>
    </source>
</evidence>
<gene>
    <name evidence="3" type="ORF">V3330_19120</name>
</gene>
<dbReference type="Pfam" id="PF03403">
    <property type="entry name" value="PAF-AH_p_II"/>
    <property type="match status" value="1"/>
</dbReference>
<sequence>MKKRLSFTLILLLVVLQAQAAPTQPARNKDGSIVTEVLTPVFDASAGLLPFPINLLFTGTTDLTLNIPVADPTDFGDPAVALSAMDGFSTTEAWTVNFVKNPISSLNTFRPTATIDPASVVPGQSVRMFEVSTVFGTIVQVSGVVRELEPGVEYTATLAAPDTIAILPLLPLKELTTYMAVITNDVRDSEGNDATPDQQYFIGKRPDPLIDANGNSTTLLPTANAQALEGLRQIINAQEAAAAAAGVNPDDIVVSWTAQTQSITPVLKNLRSVARPAPTTAAPMGIDTGAVGGAGIADLYMGVITLPYYLGVPSQQNPVAPLTEFWRAEPGAYVAPFDALGLDPTSTHVTVANPFPVKTSDQTVPLLISVPNAASGRSRPAAGWPVVIFGHGLGGNRTQMLAIADTLASVGYATIAMDAPLHGVVPALAPTLAPFYVGNTPFADDANERTFDVDYIDNLTGAPGPDGVADPSGTHIINLGSMLTSRDNGRQAQADLSVLTVSIPHISIDGDPIPDFDGSDIAYVSLSMGSILGQPFVAAEPMVERAFLSVPMGGIARGLEASQAYGPLIRAGLGSVGVFPGTADYQQFFTLLQTVIDSMDPINWAIESGTFESIVLNEVIGDTVVPNFVATAPLSGTEPLIRAMGLEAYSSSRSDPAGLSLVGRFPPPASHGSLLSPASSPEATAEMQGQVASFVSSKGTTVVVNNAATMVSE</sequence>
<proteinExistence type="predicted"/>
<accession>A0AAW9RNV0</accession>
<reference evidence="3 4" key="1">
    <citation type="submission" date="2024-02" db="EMBL/GenBank/DDBJ databases">
        <title>A novel Wenzhouxiangellaceae bacterium, isolated from coastal sediments.</title>
        <authorList>
            <person name="Du Z.-J."/>
            <person name="Ye Y.-Q."/>
            <person name="Zhang X.-Y."/>
        </authorList>
    </citation>
    <scope>NUCLEOTIDE SEQUENCE [LARGE SCALE GENOMIC DNA]</scope>
    <source>
        <strain evidence="3 4">CH-27</strain>
    </source>
</reference>
<feature type="chain" id="PRO_5043499884" description="Bacterial virulence factor lipase N-terminal domain-containing protein" evidence="1">
    <location>
        <begin position="21"/>
        <end position="713"/>
    </location>
</feature>
<dbReference type="AlphaFoldDB" id="A0AAW9RNV0"/>
<organism evidence="3 4">
    <name type="scientific">Elongatibacter sediminis</name>
    <dbReference type="NCBI Taxonomy" id="3119006"/>
    <lineage>
        <taxon>Bacteria</taxon>
        <taxon>Pseudomonadati</taxon>
        <taxon>Pseudomonadota</taxon>
        <taxon>Gammaproteobacteria</taxon>
        <taxon>Chromatiales</taxon>
        <taxon>Wenzhouxiangellaceae</taxon>
        <taxon>Elongatibacter</taxon>
    </lineage>
</organism>
<feature type="domain" description="Bacterial virulence factor lipase N-terminal" evidence="2">
    <location>
        <begin position="70"/>
        <end position="267"/>
    </location>
</feature>
<keyword evidence="1" id="KW-0732">Signal</keyword>
<dbReference type="EMBL" id="JAZHOG010000018">
    <property type="protein sequence ID" value="MEJ8569748.1"/>
    <property type="molecule type" value="Genomic_DNA"/>
</dbReference>
<protein>
    <recommendedName>
        <fullName evidence="2">Bacterial virulence factor lipase N-terminal domain-containing protein</fullName>
    </recommendedName>
</protein>